<evidence type="ECO:0000256" key="2">
    <source>
        <dbReference type="SAM" id="Phobius"/>
    </source>
</evidence>
<keyword evidence="2" id="KW-0812">Transmembrane</keyword>
<organism evidence="3 4">
    <name type="scientific">Onchocerca volvulus</name>
    <dbReference type="NCBI Taxonomy" id="6282"/>
    <lineage>
        <taxon>Eukaryota</taxon>
        <taxon>Metazoa</taxon>
        <taxon>Ecdysozoa</taxon>
        <taxon>Nematoda</taxon>
        <taxon>Chromadorea</taxon>
        <taxon>Rhabditida</taxon>
        <taxon>Spirurina</taxon>
        <taxon>Spiruromorpha</taxon>
        <taxon>Filarioidea</taxon>
        <taxon>Onchocercidae</taxon>
        <taxon>Onchocerca</taxon>
    </lineage>
</organism>
<dbReference type="EMBL" id="CMVM020000161">
    <property type="status" value="NOT_ANNOTATED_CDS"/>
    <property type="molecule type" value="Genomic_DNA"/>
</dbReference>
<evidence type="ECO:0000313" key="4">
    <source>
        <dbReference type="Proteomes" id="UP000024404"/>
    </source>
</evidence>
<accession>A0A8R1TX02</accession>
<proteinExistence type="predicted"/>
<dbReference type="Proteomes" id="UP000024404">
    <property type="component" value="Unassembled WGS sequence"/>
</dbReference>
<evidence type="ECO:0000256" key="1">
    <source>
        <dbReference type="SAM" id="MobiDB-lite"/>
    </source>
</evidence>
<feature type="transmembrane region" description="Helical" evidence="2">
    <location>
        <begin position="106"/>
        <end position="128"/>
    </location>
</feature>
<keyword evidence="2" id="KW-1133">Transmembrane helix</keyword>
<dbReference type="AlphaFoldDB" id="A0A8R1TX02"/>
<name>A0A8R1TX02_ONCVO</name>
<feature type="region of interest" description="Disordered" evidence="1">
    <location>
        <begin position="190"/>
        <end position="233"/>
    </location>
</feature>
<keyword evidence="2" id="KW-0472">Membrane</keyword>
<protein>
    <submittedName>
        <fullName evidence="3">Uncharacterized protein</fullName>
    </submittedName>
</protein>
<keyword evidence="4" id="KW-1185">Reference proteome</keyword>
<evidence type="ECO:0000313" key="3">
    <source>
        <dbReference type="EnsemblMetazoa" id="OVOC5799.1"/>
    </source>
</evidence>
<reference evidence="3" key="2">
    <citation type="submission" date="2022-06" db="UniProtKB">
        <authorList>
            <consortium name="EnsemblMetazoa"/>
        </authorList>
    </citation>
    <scope>IDENTIFICATION</scope>
</reference>
<feature type="transmembrane region" description="Helical" evidence="2">
    <location>
        <begin position="68"/>
        <end position="94"/>
    </location>
</feature>
<reference evidence="4" key="1">
    <citation type="submission" date="2013-10" db="EMBL/GenBank/DDBJ databases">
        <title>Genome sequencing of Onchocerca volvulus.</title>
        <authorList>
            <person name="Cotton J."/>
            <person name="Tsai J."/>
            <person name="Stanley E."/>
            <person name="Tracey A."/>
            <person name="Holroyd N."/>
            <person name="Lustigman S."/>
            <person name="Berriman M."/>
        </authorList>
    </citation>
    <scope>NUCLEOTIDE SEQUENCE</scope>
</reference>
<dbReference type="EnsemblMetazoa" id="OVOC5799.1">
    <property type="protein sequence ID" value="OVOC5799.1"/>
    <property type="gene ID" value="WBGene00242608"/>
</dbReference>
<sequence length="233" mass="26311">MVVTQRVKKCEEGVCRQAGRHWGGRDRGREANGVSVRVVSGSDTLIRSDVWFCCTRSLPPLLQPLVTFNSFVCLLVHSLVWTIPLPISLIPIAWPKFSSRPLRSPLTCISTVVPIWPLPLFLLVQFPINNFMNENAIRKWPRYPTDKCGGLLGGPFRISVSEKDEMLCGTEWKVPASYTWLRTATNRLTPSLPGAATRPSARHGNTTTDKVERRPICVSARREPDSYGQQWRR</sequence>
<feature type="compositionally biased region" description="Basic and acidic residues" evidence="1">
    <location>
        <begin position="209"/>
        <end position="225"/>
    </location>
</feature>